<reference evidence="4 5" key="1">
    <citation type="submission" date="2015-10" db="EMBL/GenBank/DDBJ databases">
        <title>Butyribacter intestini gen. nov., sp. nov., a butyric acid-producing bacterium of the family Lachnospiraceae isolated from the human faeces.</title>
        <authorList>
            <person name="Zou Y."/>
            <person name="Xue W."/>
            <person name="Luo G."/>
            <person name="Lv M."/>
        </authorList>
    </citation>
    <scope>NUCLEOTIDE SEQUENCE [LARGE SCALE GENOMIC DNA]</scope>
    <source>
        <strain evidence="4 5">TF01-11</strain>
    </source>
</reference>
<sequence length="542" mass="59900">MREKVKEIPEKFKVFWDKYTSKQKTIVIAIICVVLIAIGVVAWLASRPTWSKFQVFDSVDDANTMTKALDDQSITWKASSDGKTIYVHQDDMTNALYAMSDNGLTDKGYTWDAAFDNSMSTTESEKDQKRVLALQSEIRQSLIQYKFIDDANVFINVPETTYTVLSSDDAETAKTSITASIELNDKNKDLLDDKTAETLAYWLANTVGTDVKNVIINDTDGKCIYNGNTSDGLGGVLTGGSTEYCNKLRNTIADNVTTLLIRCGYDDAQVGTDGIQFDMNKIETLTKEYSVDDGREYGYPTNLYTYSSKGASGNGGTPGTDSNDSDTDYVNNSSSGTSNTVDVQKLTDLLTNEKVQNIKQETPAIKLADSSLGIVVRKYTVYKEDDLKADGTLDKTTWDQFISQNNKISTTTVSTDEINLISAATGVSANKITVLAYNVPQFVSSTKSSNGISNYLMIILTVLIIALLIFVILRGASPLAAEDEEPELSVEQLLATTKENQSLDDIEFSDKSETRKMIEKFVDENPEAVAQLLRNWLNDEWE</sequence>
<proteinExistence type="predicted"/>
<dbReference type="InterPro" id="IPR006182">
    <property type="entry name" value="FliF_N_dom"/>
</dbReference>
<comment type="caution">
    <text evidence="4">The sequence shown here is derived from an EMBL/GenBank/DDBJ whole genome shotgun (WGS) entry which is preliminary data.</text>
</comment>
<dbReference type="PANTHER" id="PTHR30046">
    <property type="entry name" value="FLAGELLAR M-RING PROTEIN"/>
    <property type="match status" value="1"/>
</dbReference>
<evidence type="ECO:0000313" key="4">
    <source>
        <dbReference type="EMBL" id="KQC86717.1"/>
    </source>
</evidence>
<organism evidence="4 5">
    <name type="scientific">Butyribacter intestini</name>
    <dbReference type="NCBI Taxonomy" id="1703332"/>
    <lineage>
        <taxon>Bacteria</taxon>
        <taxon>Bacillati</taxon>
        <taxon>Bacillota</taxon>
        <taxon>Clostridia</taxon>
        <taxon>Lachnospirales</taxon>
        <taxon>Lachnospiraceae</taxon>
        <taxon>Butyribacter</taxon>
    </lineage>
</organism>
<evidence type="ECO:0000313" key="5">
    <source>
        <dbReference type="Proteomes" id="UP000050833"/>
    </source>
</evidence>
<dbReference type="RefSeq" id="WP_055942564.1">
    <property type="nucleotide sequence ID" value="NZ_DBGDCA010000425.1"/>
</dbReference>
<dbReference type="AlphaFoldDB" id="A0AAW3JV12"/>
<evidence type="ECO:0000256" key="1">
    <source>
        <dbReference type="SAM" id="MobiDB-lite"/>
    </source>
</evidence>
<accession>A0AAW3JV12</accession>
<dbReference type="Pfam" id="PF01514">
    <property type="entry name" value="YscJ_FliF"/>
    <property type="match status" value="1"/>
</dbReference>
<feature type="transmembrane region" description="Helical" evidence="2">
    <location>
        <begin position="26"/>
        <end position="45"/>
    </location>
</feature>
<keyword evidence="2" id="KW-1133">Transmembrane helix</keyword>
<gene>
    <name evidence="4" type="ORF">APZ18_06010</name>
</gene>
<protein>
    <recommendedName>
        <fullName evidence="3">Flagellar M-ring N-terminal domain-containing protein</fullName>
    </recommendedName>
</protein>
<dbReference type="InterPro" id="IPR043427">
    <property type="entry name" value="YscJ/FliF"/>
</dbReference>
<dbReference type="PANTHER" id="PTHR30046:SF0">
    <property type="entry name" value="FLAGELLAR M-RING PROTEIN"/>
    <property type="match status" value="1"/>
</dbReference>
<name>A0AAW3JV12_9FIRM</name>
<evidence type="ECO:0000256" key="2">
    <source>
        <dbReference type="SAM" id="Phobius"/>
    </source>
</evidence>
<feature type="region of interest" description="Disordered" evidence="1">
    <location>
        <begin position="308"/>
        <end position="339"/>
    </location>
</feature>
<feature type="domain" description="Flagellar M-ring N-terminal" evidence="3">
    <location>
        <begin position="58"/>
        <end position="224"/>
    </location>
</feature>
<dbReference type="Proteomes" id="UP000050833">
    <property type="component" value="Unassembled WGS sequence"/>
</dbReference>
<feature type="transmembrane region" description="Helical" evidence="2">
    <location>
        <begin position="455"/>
        <end position="473"/>
    </location>
</feature>
<keyword evidence="5" id="KW-1185">Reference proteome</keyword>
<evidence type="ECO:0000259" key="3">
    <source>
        <dbReference type="Pfam" id="PF01514"/>
    </source>
</evidence>
<keyword evidence="2" id="KW-0472">Membrane</keyword>
<keyword evidence="2" id="KW-0812">Transmembrane</keyword>
<dbReference type="EMBL" id="LLKB01000001">
    <property type="protein sequence ID" value="KQC86717.1"/>
    <property type="molecule type" value="Genomic_DNA"/>
</dbReference>